<accession>A0A7M5UDD1</accession>
<keyword evidence="2" id="KW-1185">Reference proteome</keyword>
<proteinExistence type="predicted"/>
<protein>
    <submittedName>
        <fullName evidence="1">Uncharacterized protein</fullName>
    </submittedName>
</protein>
<evidence type="ECO:0000313" key="1">
    <source>
        <dbReference type="EnsemblMetazoa" id="CLYHEMP009186.2"/>
    </source>
</evidence>
<dbReference type="AlphaFoldDB" id="A0A7M5UDD1"/>
<evidence type="ECO:0000313" key="2">
    <source>
        <dbReference type="Proteomes" id="UP000594262"/>
    </source>
</evidence>
<dbReference type="Proteomes" id="UP000594262">
    <property type="component" value="Unplaced"/>
</dbReference>
<organism evidence="1 2">
    <name type="scientific">Clytia hemisphaerica</name>
    <dbReference type="NCBI Taxonomy" id="252671"/>
    <lineage>
        <taxon>Eukaryota</taxon>
        <taxon>Metazoa</taxon>
        <taxon>Cnidaria</taxon>
        <taxon>Hydrozoa</taxon>
        <taxon>Hydroidolina</taxon>
        <taxon>Leptothecata</taxon>
        <taxon>Obeliida</taxon>
        <taxon>Clytiidae</taxon>
        <taxon>Clytia</taxon>
    </lineage>
</organism>
<name>A0A7M5UDD1_9CNID</name>
<dbReference type="EnsemblMetazoa" id="CLYHEMT009186.2">
    <property type="protein sequence ID" value="CLYHEMP009186.2"/>
    <property type="gene ID" value="CLYHEMG009186"/>
</dbReference>
<reference evidence="1" key="1">
    <citation type="submission" date="2021-01" db="UniProtKB">
        <authorList>
            <consortium name="EnsemblMetazoa"/>
        </authorList>
    </citation>
    <scope>IDENTIFICATION</scope>
</reference>
<sequence length="755" mass="88131">MKNHLTVNIGNNPPSIFYWCDADSYDNLKKSIEKRYEIPASCQGIEHQGIILNTETFEELYKKRLQFDIKLDVIIDDSTGNLIDYTLVHTRRNLALEKSSGIRNIKIIDLSRHLYQSCQIIYKDLDINTTVLDLKKRVYAEKRIKESTNRINFIYGKLMILTDNQLLVDLFLDGFLKYTQFSFNIVVITVDDCIFDMFENDDENTTINIKFREIKISMQGIEAIRQIGYPIFDIGSFYPEDMKVWIKDMYQIPVEEQTIGYRDGPIFTDNEDLSRVWLDRSYQLENVELQLYVHYTDKTELKEIYAQNDIKMMDPLKIVSGNKENIWYYYRGNNGPSLNDFLHETFGIRKDLQRFLFFVNQNRVKYSQIDIFRCKKIRLAIQVDDDETDLLKHLEPLGLSRVGSIIIKCPNTGSTFCSIPLSQWEFFVNPEDVCNEIIKKHREFFYTKIWLAHDGNKLRKDTIIESLFIRENEILENIELTLFVLPNKRVKEVCEMHHLVYLKEINVKFLTGQFTIDLFQQETLLTVGDLKRTIYEIKDIAPHLQSLFCYKFNDFQLEGFMEIFSLSTVVKENDSITLNLIVKPAKELQVVIKCAGHLLSETIDLNMKETDTISDIKKEISKITNHPSSIISILSVENCLWKFGENIVGFDDNDQLWNLKFSETISIKLYAMLQVLVSIKATDLTIHQRSFRITNFKSNRIRNIAQALEKEKNLFGSTPKLVTKPGITLETKLIDIGEELIEFVSQPSSTKCLLS</sequence>